<evidence type="ECO:0000313" key="6">
    <source>
        <dbReference type="RefSeq" id="XP_019087622.1"/>
    </source>
</evidence>
<evidence type="ECO:0000256" key="2">
    <source>
        <dbReference type="ARBA" id="ARBA00022980"/>
    </source>
</evidence>
<keyword evidence="2" id="KW-0689">Ribosomal protein</keyword>
<dbReference type="Gene3D" id="3.30.1550.10">
    <property type="entry name" value="Ribosomal protein L11/L12, N-terminal domain"/>
    <property type="match status" value="1"/>
</dbReference>
<reference evidence="5" key="1">
    <citation type="journal article" date="2014" name="Nat. Commun.">
        <title>The emerging biofuel crop Camelina sativa retains a highly undifferentiated hexaploid genome structure.</title>
        <authorList>
            <person name="Kagale S."/>
            <person name="Koh C."/>
            <person name="Nixon J."/>
            <person name="Bollina V."/>
            <person name="Clarke W.E."/>
            <person name="Tuteja R."/>
            <person name="Spillane C."/>
            <person name="Robinson S.J."/>
            <person name="Links M.G."/>
            <person name="Clarke C."/>
            <person name="Higgins E.E."/>
            <person name="Huebert T."/>
            <person name="Sharpe A.G."/>
            <person name="Parkin I.A."/>
        </authorList>
    </citation>
    <scope>NUCLEOTIDE SEQUENCE [LARGE SCALE GENOMIC DNA]</scope>
    <source>
        <strain evidence="5">cv. DH55</strain>
    </source>
</reference>
<proteinExistence type="inferred from homology"/>
<feature type="region of interest" description="Disordered" evidence="4">
    <location>
        <begin position="99"/>
        <end position="148"/>
    </location>
</feature>
<dbReference type="Proteomes" id="UP000694864">
    <property type="component" value="Chromosome 11"/>
</dbReference>
<evidence type="ECO:0000256" key="3">
    <source>
        <dbReference type="ARBA" id="ARBA00023274"/>
    </source>
</evidence>
<feature type="compositionally biased region" description="Basic and acidic residues" evidence="4">
    <location>
        <begin position="99"/>
        <end position="109"/>
    </location>
</feature>
<keyword evidence="3" id="KW-0687">Ribonucleoprotein</keyword>
<feature type="compositionally biased region" description="Low complexity" evidence="4">
    <location>
        <begin position="129"/>
        <end position="141"/>
    </location>
</feature>
<accession>A0ABM1QLI4</accession>
<reference evidence="6" key="2">
    <citation type="submission" date="2025-08" db="UniProtKB">
        <authorList>
            <consortium name="RefSeq"/>
        </authorList>
    </citation>
    <scope>IDENTIFICATION</scope>
    <source>
        <tissue evidence="6">Leaf</tissue>
    </source>
</reference>
<feature type="compositionally biased region" description="Basic residues" evidence="4">
    <location>
        <begin position="110"/>
        <end position="122"/>
    </location>
</feature>
<comment type="similarity">
    <text evidence="1">Belongs to the universal ribosomal protein uL11 family.</text>
</comment>
<dbReference type="SUPFAM" id="SSF54747">
    <property type="entry name" value="Ribosomal L11/L12e N-terminal domain"/>
    <property type="match status" value="1"/>
</dbReference>
<evidence type="ECO:0000256" key="1">
    <source>
        <dbReference type="ARBA" id="ARBA00010537"/>
    </source>
</evidence>
<sequence length="164" mass="18632">MNVWAGKAILGQQIISVFALRGDNQEKDMAKRFSKEYNARTANQLGDIIPVVSTFYDDKSFTFILKTPPASEVANNKQQLKKALKKLEKKEDELIEKVMRENKQKENNLKRQKLEKKEKGRKGNNTLEATTSDAAPDSTAPNAAPDDHMLLPQRLLQMLLLQSY</sequence>
<evidence type="ECO:0000256" key="4">
    <source>
        <dbReference type="SAM" id="MobiDB-lite"/>
    </source>
</evidence>
<organism evidence="5 6">
    <name type="scientific">Camelina sativa</name>
    <name type="common">False flax</name>
    <name type="synonym">Myagrum sativum</name>
    <dbReference type="NCBI Taxonomy" id="90675"/>
    <lineage>
        <taxon>Eukaryota</taxon>
        <taxon>Viridiplantae</taxon>
        <taxon>Streptophyta</taxon>
        <taxon>Embryophyta</taxon>
        <taxon>Tracheophyta</taxon>
        <taxon>Spermatophyta</taxon>
        <taxon>Magnoliopsida</taxon>
        <taxon>eudicotyledons</taxon>
        <taxon>Gunneridae</taxon>
        <taxon>Pentapetalae</taxon>
        <taxon>rosids</taxon>
        <taxon>malvids</taxon>
        <taxon>Brassicales</taxon>
        <taxon>Brassicaceae</taxon>
        <taxon>Camelineae</taxon>
        <taxon>Camelina</taxon>
    </lineage>
</organism>
<protein>
    <submittedName>
        <fullName evidence="6">Uncharacterized protein LOC104728802</fullName>
    </submittedName>
</protein>
<evidence type="ECO:0000313" key="5">
    <source>
        <dbReference type="Proteomes" id="UP000694864"/>
    </source>
</evidence>
<dbReference type="InterPro" id="IPR036796">
    <property type="entry name" value="Ribosomal_uL11_N_sf"/>
</dbReference>
<keyword evidence="5" id="KW-1185">Reference proteome</keyword>
<name>A0ABM1QLI4_CAMSA</name>
<dbReference type="GeneID" id="104728802"/>
<dbReference type="RefSeq" id="XP_019087622.1">
    <property type="nucleotide sequence ID" value="XM_019232077.1"/>
</dbReference>
<gene>
    <name evidence="6" type="primary">LOC104728802</name>
</gene>